<evidence type="ECO:0000313" key="5">
    <source>
        <dbReference type="Proteomes" id="UP001146468"/>
    </source>
</evidence>
<keyword evidence="2" id="KW-0812">Transmembrane</keyword>
<keyword evidence="2" id="KW-1133">Transmembrane helix</keyword>
<keyword evidence="2" id="KW-0472">Membrane</keyword>
<feature type="signal peptide" evidence="3">
    <location>
        <begin position="1"/>
        <end position="32"/>
    </location>
</feature>
<feature type="chain" id="PRO_5040772390" description="Htaa domain-containing protein" evidence="3">
    <location>
        <begin position="33"/>
        <end position="353"/>
    </location>
</feature>
<dbReference type="RefSeq" id="WP_269965761.1">
    <property type="nucleotide sequence ID" value="NZ_JAKMUS010000011.1"/>
</dbReference>
<protein>
    <recommendedName>
        <fullName evidence="6">Htaa domain-containing protein</fullName>
    </recommendedName>
</protein>
<comment type="caution">
    <text evidence="4">The sequence shown here is derived from an EMBL/GenBank/DDBJ whole genome shotgun (WGS) entry which is preliminary data.</text>
</comment>
<name>A0A9X3LX68_9CORY</name>
<keyword evidence="5" id="KW-1185">Reference proteome</keyword>
<feature type="transmembrane region" description="Helical" evidence="2">
    <location>
        <begin position="310"/>
        <end position="337"/>
    </location>
</feature>
<keyword evidence="3" id="KW-0732">Signal</keyword>
<evidence type="ECO:0000256" key="2">
    <source>
        <dbReference type="SAM" id="Phobius"/>
    </source>
</evidence>
<reference evidence="4" key="1">
    <citation type="submission" date="2022-02" db="EMBL/GenBank/DDBJ databases">
        <title>Corynebacterium sp. from urogenital microbiome.</title>
        <authorList>
            <person name="Cappelli E.A."/>
            <person name="Ribeiro T.G."/>
            <person name="Peixe L."/>
        </authorList>
    </citation>
    <scope>NUCLEOTIDE SEQUENCE</scope>
    <source>
        <strain evidence="4">C8Ua_172</strain>
    </source>
</reference>
<organism evidence="4 5">
    <name type="scientific">Corynebacterium meitnerae</name>
    <dbReference type="NCBI Taxonomy" id="2913498"/>
    <lineage>
        <taxon>Bacteria</taxon>
        <taxon>Bacillati</taxon>
        <taxon>Actinomycetota</taxon>
        <taxon>Actinomycetes</taxon>
        <taxon>Mycobacteriales</taxon>
        <taxon>Corynebacteriaceae</taxon>
        <taxon>Corynebacterium</taxon>
    </lineage>
</organism>
<evidence type="ECO:0000256" key="3">
    <source>
        <dbReference type="SAM" id="SignalP"/>
    </source>
</evidence>
<evidence type="ECO:0000256" key="1">
    <source>
        <dbReference type="SAM" id="MobiDB-lite"/>
    </source>
</evidence>
<feature type="region of interest" description="Disordered" evidence="1">
    <location>
        <begin position="279"/>
        <end position="307"/>
    </location>
</feature>
<dbReference type="EMBL" id="JAKMUS010000011">
    <property type="protein sequence ID" value="MCZ9294338.1"/>
    <property type="molecule type" value="Genomic_DNA"/>
</dbReference>
<sequence length="353" mass="37599">MSISARRIWAALFMVLVIISGLLMPTTTSAHAQEATPAPQEIRAIKGAQLRWSINDQLQKRPPVGGVNYLTAGISDGKKGTYSSSEGNVAIKIINGDSVTSPTWNTKNNFLRMGNAQQVVEFSGGHGAINPDGSATIEWEGSMSFNFLGGLSVFSITNPRLVVNSGGTGELRGDLSGYGSDRVKLTKRPLQPRQDMQIATFKDVHIDGTGSVVISPEFAGREIDVDPGQKPQIRSGAGWGAWPQEFVDFQFETGLSSFWYTSGGSTDAAKAPHPITIDFDAKTDQNSTPTPTPSPEPPAASSTEPTEGPAWLRILGGTLVVLSSVISALSLVGMLLLDAYPNLRKHLPPIGLN</sequence>
<evidence type="ECO:0008006" key="6">
    <source>
        <dbReference type="Google" id="ProtNLM"/>
    </source>
</evidence>
<accession>A0A9X3LX68</accession>
<dbReference type="Proteomes" id="UP001146468">
    <property type="component" value="Unassembled WGS sequence"/>
</dbReference>
<dbReference type="AlphaFoldDB" id="A0A9X3LX68"/>
<evidence type="ECO:0000313" key="4">
    <source>
        <dbReference type="EMBL" id="MCZ9294338.1"/>
    </source>
</evidence>
<gene>
    <name evidence="4" type="ORF">L8U60_07560</name>
</gene>
<proteinExistence type="predicted"/>